<evidence type="ECO:0000256" key="8">
    <source>
        <dbReference type="ARBA" id="ARBA00022989"/>
    </source>
</evidence>
<dbReference type="PANTHER" id="PTHR30587">
    <property type="entry name" value="FLAGELLAR BIOSYNTHETIC PROTEIN FLIP"/>
    <property type="match status" value="1"/>
</dbReference>
<dbReference type="GO" id="GO:0005886">
    <property type="term" value="C:plasma membrane"/>
    <property type="evidence" value="ECO:0007669"/>
    <property type="project" value="UniProtKB-SubCell"/>
</dbReference>
<name>A0A1I0VFR4_9CLOT</name>
<reference evidence="14 15" key="1">
    <citation type="submission" date="2016-10" db="EMBL/GenBank/DDBJ databases">
        <authorList>
            <person name="de Groot N.N."/>
        </authorList>
    </citation>
    <scope>NUCLEOTIDE SEQUENCE [LARGE SCALE GENOMIC DNA]</scope>
    <source>
        <strain evidence="14 15">DSM 12271</strain>
    </source>
</reference>
<protein>
    <recommendedName>
        <fullName evidence="2 12">Flagellar biosynthetic protein FliP</fullName>
    </recommendedName>
</protein>
<dbReference type="Pfam" id="PF00813">
    <property type="entry name" value="FliP"/>
    <property type="match status" value="1"/>
</dbReference>
<feature type="transmembrane region" description="Helical" evidence="12">
    <location>
        <begin position="58"/>
        <end position="88"/>
    </location>
</feature>
<evidence type="ECO:0000256" key="10">
    <source>
        <dbReference type="ARBA" id="ARBA00023143"/>
    </source>
</evidence>
<organism evidence="14 15">
    <name type="scientific">Clostridium frigidicarnis</name>
    <dbReference type="NCBI Taxonomy" id="84698"/>
    <lineage>
        <taxon>Bacteria</taxon>
        <taxon>Bacillati</taxon>
        <taxon>Bacillota</taxon>
        <taxon>Clostridia</taxon>
        <taxon>Eubacteriales</taxon>
        <taxon>Clostridiaceae</taxon>
        <taxon>Clostridium</taxon>
    </lineage>
</organism>
<dbReference type="STRING" id="84698.SAMN04488528_100228"/>
<dbReference type="PRINTS" id="PR01302">
    <property type="entry name" value="TYPE3IMPPROT"/>
</dbReference>
<feature type="transmembrane region" description="Helical" evidence="12">
    <location>
        <begin position="100"/>
        <end position="119"/>
    </location>
</feature>
<keyword evidence="3 12" id="KW-0813">Transport</keyword>
<evidence type="ECO:0000256" key="13">
    <source>
        <dbReference type="SAM" id="SignalP"/>
    </source>
</evidence>
<dbReference type="NCBIfam" id="NF009438">
    <property type="entry name" value="PRK12797.1"/>
    <property type="match status" value="1"/>
</dbReference>
<keyword evidence="4 12" id="KW-1003">Cell membrane</keyword>
<comment type="similarity">
    <text evidence="1 12">Belongs to the FliP/MopC/SpaP family.</text>
</comment>
<dbReference type="PROSITE" id="PS51257">
    <property type="entry name" value="PROKAR_LIPOPROTEIN"/>
    <property type="match status" value="1"/>
</dbReference>
<keyword evidence="10" id="KW-0975">Bacterial flagellum</keyword>
<dbReference type="PROSITE" id="PS01060">
    <property type="entry name" value="FLIP_1"/>
    <property type="match status" value="1"/>
</dbReference>
<sequence>MSKKKKMLLIIALVAVFSCGLTFIAQAAPDNIDIPKVNITIDGKSQSSPTEYVGNIKLLIMLTMLTLLPSFIIMMTSFTRIAVVLSFLKGALGVQQSIPNQILVGLALFLTIFIMHPVYTQINNNALKPYMEGTVSQENAIEEGSKPLREFMLKQTRQKDLKLFLEAAGMDKDENITMDNVPLRVVVPSFVISELKTAFQIGFLLYIPFMLIDLVVASILLSMGMMMLPPVMISLPFKLLLFVMVDGWYLLVKSMILSFM</sequence>
<dbReference type="InterPro" id="IPR005838">
    <property type="entry name" value="T3SS_IM_P"/>
</dbReference>
<dbReference type="GO" id="GO:0009425">
    <property type="term" value="C:bacterial-type flagellum basal body"/>
    <property type="evidence" value="ECO:0007669"/>
    <property type="project" value="UniProtKB-SubCell"/>
</dbReference>
<keyword evidence="14" id="KW-0969">Cilium</keyword>
<feature type="transmembrane region" description="Helical" evidence="12">
    <location>
        <begin position="203"/>
        <end position="227"/>
    </location>
</feature>
<dbReference type="PROSITE" id="PS01061">
    <property type="entry name" value="FLIP_2"/>
    <property type="match status" value="1"/>
</dbReference>
<feature type="signal peptide" evidence="13">
    <location>
        <begin position="1"/>
        <end position="27"/>
    </location>
</feature>
<keyword evidence="7 12" id="KW-0653">Protein transport</keyword>
<dbReference type="OrthoDB" id="9805111at2"/>
<evidence type="ECO:0000256" key="12">
    <source>
        <dbReference type="RuleBase" id="RU362069"/>
    </source>
</evidence>
<proteinExistence type="inferred from homology"/>
<evidence type="ECO:0000256" key="6">
    <source>
        <dbReference type="ARBA" id="ARBA00022795"/>
    </source>
</evidence>
<dbReference type="EMBL" id="FOKI01000002">
    <property type="protein sequence ID" value="SFA74873.1"/>
    <property type="molecule type" value="Genomic_DNA"/>
</dbReference>
<evidence type="ECO:0000256" key="2">
    <source>
        <dbReference type="ARBA" id="ARBA00021714"/>
    </source>
</evidence>
<keyword evidence="14" id="KW-0282">Flagellum</keyword>
<dbReference type="PRINTS" id="PR00951">
    <property type="entry name" value="FLGBIOSNFLIP"/>
</dbReference>
<feature type="chain" id="PRO_5011520592" description="Flagellar biosynthetic protein FliP" evidence="13">
    <location>
        <begin position="28"/>
        <end position="260"/>
    </location>
</feature>
<keyword evidence="14" id="KW-0966">Cell projection</keyword>
<evidence type="ECO:0000313" key="14">
    <source>
        <dbReference type="EMBL" id="SFA74873.1"/>
    </source>
</evidence>
<evidence type="ECO:0000256" key="11">
    <source>
        <dbReference type="ARBA" id="ARBA00023225"/>
    </source>
</evidence>
<dbReference type="GO" id="GO:0044781">
    <property type="term" value="P:bacterial-type flagellum organization"/>
    <property type="evidence" value="ECO:0007669"/>
    <property type="project" value="UniProtKB-UniRule"/>
</dbReference>
<dbReference type="GO" id="GO:0009306">
    <property type="term" value="P:protein secretion"/>
    <property type="evidence" value="ECO:0007669"/>
    <property type="project" value="UniProtKB-UniRule"/>
</dbReference>
<gene>
    <name evidence="12" type="primary">fliP</name>
    <name evidence="14" type="ORF">SAMN04488528_100228</name>
</gene>
<dbReference type="RefSeq" id="WP_090038065.1">
    <property type="nucleotide sequence ID" value="NZ_FOKI01000002.1"/>
</dbReference>
<keyword evidence="9 12" id="KW-0472">Membrane</keyword>
<evidence type="ECO:0000256" key="7">
    <source>
        <dbReference type="ARBA" id="ARBA00022927"/>
    </source>
</evidence>
<accession>A0A1I0VFR4</accession>
<dbReference type="AlphaFoldDB" id="A0A1I0VFR4"/>
<dbReference type="PANTHER" id="PTHR30587:SF0">
    <property type="entry name" value="FLAGELLAR BIOSYNTHETIC PROTEIN FLIP"/>
    <property type="match status" value="1"/>
</dbReference>
<dbReference type="Proteomes" id="UP000198619">
    <property type="component" value="Unassembled WGS sequence"/>
</dbReference>
<feature type="transmembrane region" description="Helical" evidence="12">
    <location>
        <begin position="239"/>
        <end position="259"/>
    </location>
</feature>
<keyword evidence="6 12" id="KW-1005">Bacterial flagellum biogenesis</keyword>
<evidence type="ECO:0000256" key="1">
    <source>
        <dbReference type="ARBA" id="ARBA00006257"/>
    </source>
</evidence>
<comment type="subcellular location">
    <subcellularLocation>
        <location evidence="12">Cell membrane</location>
        <topology evidence="12">Multi-pass membrane protein</topology>
    </subcellularLocation>
    <subcellularLocation>
        <location evidence="12">Bacterial flagellum basal body</location>
    </subcellularLocation>
</comment>
<comment type="function">
    <text evidence="12">Plays a role in the flagellum-specific transport system.</text>
</comment>
<keyword evidence="5 12" id="KW-0812">Transmembrane</keyword>
<evidence type="ECO:0000256" key="3">
    <source>
        <dbReference type="ARBA" id="ARBA00022448"/>
    </source>
</evidence>
<keyword evidence="11 12" id="KW-1006">Bacterial flagellum protein export</keyword>
<evidence type="ECO:0000313" key="15">
    <source>
        <dbReference type="Proteomes" id="UP000198619"/>
    </source>
</evidence>
<keyword evidence="13" id="KW-0732">Signal</keyword>
<evidence type="ECO:0000256" key="4">
    <source>
        <dbReference type="ARBA" id="ARBA00022475"/>
    </source>
</evidence>
<keyword evidence="15" id="KW-1185">Reference proteome</keyword>
<dbReference type="NCBIfam" id="TIGR01103">
    <property type="entry name" value="fliP"/>
    <property type="match status" value="1"/>
</dbReference>
<evidence type="ECO:0000256" key="5">
    <source>
        <dbReference type="ARBA" id="ARBA00022692"/>
    </source>
</evidence>
<dbReference type="InterPro" id="IPR005837">
    <property type="entry name" value="FliP"/>
</dbReference>
<keyword evidence="8 12" id="KW-1133">Transmembrane helix</keyword>
<evidence type="ECO:0000256" key="9">
    <source>
        <dbReference type="ARBA" id="ARBA00023136"/>
    </source>
</evidence>